<evidence type="ECO:0000256" key="6">
    <source>
        <dbReference type="ARBA" id="ARBA00023295"/>
    </source>
</evidence>
<protein>
    <recommendedName>
        <fullName evidence="4 8">Sucrose-6-phosphate hydrolase</fullName>
        <ecNumber evidence="3 8">3.2.1.26</ecNumber>
    </recommendedName>
    <alternativeName>
        <fullName evidence="7 9">Invertase</fullName>
    </alternativeName>
</protein>
<keyword evidence="6 8" id="KW-0326">Glycosidase</keyword>
<evidence type="ECO:0000256" key="5">
    <source>
        <dbReference type="ARBA" id="ARBA00022801"/>
    </source>
</evidence>
<keyword evidence="9" id="KW-0119">Carbohydrate metabolism</keyword>
<dbReference type="InterPro" id="IPR013148">
    <property type="entry name" value="Glyco_hydro_32_N"/>
</dbReference>
<keyword evidence="9" id="KW-0963">Cytoplasm</keyword>
<comment type="function">
    <text evidence="9">Enables the bacterium to metabolize sucrose as a sole carbon source.</text>
</comment>
<organism evidence="12 13">
    <name type="scientific">Candidatus Mediterraneibacter faecipullorum</name>
    <dbReference type="NCBI Taxonomy" id="2838670"/>
    <lineage>
        <taxon>Bacteria</taxon>
        <taxon>Bacillati</taxon>
        <taxon>Bacillota</taxon>
        <taxon>Clostridia</taxon>
        <taxon>Lachnospirales</taxon>
        <taxon>Lachnospiraceae</taxon>
        <taxon>Mediterraneibacter</taxon>
    </lineage>
</organism>
<dbReference type="AlphaFoldDB" id="A0A9D2NN50"/>
<dbReference type="InterPro" id="IPR018053">
    <property type="entry name" value="Glyco_hydro_32_AS"/>
</dbReference>
<evidence type="ECO:0000259" key="11">
    <source>
        <dbReference type="Pfam" id="PF08244"/>
    </source>
</evidence>
<evidence type="ECO:0000256" key="7">
    <source>
        <dbReference type="ARBA" id="ARBA00033367"/>
    </source>
</evidence>
<keyword evidence="5 8" id="KW-0378">Hydrolase</keyword>
<dbReference type="InterPro" id="IPR013320">
    <property type="entry name" value="ConA-like_dom_sf"/>
</dbReference>
<comment type="similarity">
    <text evidence="2 8">Belongs to the glycosyl hydrolase 32 family.</text>
</comment>
<evidence type="ECO:0000256" key="1">
    <source>
        <dbReference type="ARBA" id="ARBA00004914"/>
    </source>
</evidence>
<dbReference type="GO" id="GO:0005737">
    <property type="term" value="C:cytoplasm"/>
    <property type="evidence" value="ECO:0007669"/>
    <property type="project" value="UniProtKB-SubCell"/>
</dbReference>
<feature type="domain" description="Glycosyl hydrolase family 32 N-terminal" evidence="10">
    <location>
        <begin position="34"/>
        <end position="361"/>
    </location>
</feature>
<dbReference type="PANTHER" id="PTHR43101">
    <property type="entry name" value="BETA-FRUCTOSIDASE"/>
    <property type="match status" value="1"/>
</dbReference>
<dbReference type="CDD" id="cd18623">
    <property type="entry name" value="GH32_ScrB-like"/>
    <property type="match status" value="1"/>
</dbReference>
<evidence type="ECO:0000256" key="4">
    <source>
        <dbReference type="ARBA" id="ARBA00019623"/>
    </source>
</evidence>
<evidence type="ECO:0000256" key="9">
    <source>
        <dbReference type="RuleBase" id="RU365015"/>
    </source>
</evidence>
<name>A0A9D2NN50_9FIRM</name>
<dbReference type="Pfam" id="PF00251">
    <property type="entry name" value="Glyco_hydro_32N"/>
    <property type="match status" value="1"/>
</dbReference>
<dbReference type="PROSITE" id="PS00609">
    <property type="entry name" value="GLYCOSYL_HYDROL_F32"/>
    <property type="match status" value="1"/>
</dbReference>
<accession>A0A9D2NN50</accession>
<sequence>MENKIQINRFRQEREQLKKMARTVNNCPFRIRYHIMPPVGWLNDPNGLCQLRGVYHAYFQYSPLSVHGGGGYWGHCVSKDLLHWEYKEPVLTTDTPEDAGGVYSGSALIESDRMYLFYTGNVKLPGDYDYIDSGRISTQILTESGDGQHMSGKIKLLGMDDYPENITKHVRDPKVWKESGKYYMVLGARARAWDAAGRRSDKGGILIYDSDNREKWSLYREIVPEQKFGYMWECPDIFSLDERRILSFCPQGLPSEPEKFQNLYQSGYSVLPSPDLCNEYSSRQNNGTAECAWNPEETFQEWDMGFDFYAPQSFEDEEGRRILIGWAGVPDTEKAHRNLSVENGWQHCLTLPTELVYHSGKIFRRSVRELEELPWKEMYPDAADDVSRKYHWEDQTVEIREGEIAGGEREYLIGQEDNGLTIRVSGDRVELNFLNRDGKPSVCGGGRTVRTGRVEEQVEDILVIIDSSIAEVFVNGGETVFTTRIYLDKQERQLVTDGRCRILVI</sequence>
<dbReference type="InterPro" id="IPR051214">
    <property type="entry name" value="GH32_Enzymes"/>
</dbReference>
<dbReference type="SUPFAM" id="SSF49899">
    <property type="entry name" value="Concanavalin A-like lectins/glucanases"/>
    <property type="match status" value="1"/>
</dbReference>
<reference evidence="12" key="1">
    <citation type="journal article" date="2021" name="PeerJ">
        <title>Extensive microbial diversity within the chicken gut microbiome revealed by metagenomics and culture.</title>
        <authorList>
            <person name="Gilroy R."/>
            <person name="Ravi A."/>
            <person name="Getino M."/>
            <person name="Pursley I."/>
            <person name="Horton D.L."/>
            <person name="Alikhan N.F."/>
            <person name="Baker D."/>
            <person name="Gharbi K."/>
            <person name="Hall N."/>
            <person name="Watson M."/>
            <person name="Adriaenssens E.M."/>
            <person name="Foster-Nyarko E."/>
            <person name="Jarju S."/>
            <person name="Secka A."/>
            <person name="Antonio M."/>
            <person name="Oren A."/>
            <person name="Chaudhuri R.R."/>
            <person name="La Ragione R."/>
            <person name="Hildebrand F."/>
            <person name="Pallen M.J."/>
        </authorList>
    </citation>
    <scope>NUCLEOTIDE SEQUENCE</scope>
    <source>
        <strain evidence="12">ChiW19-954</strain>
    </source>
</reference>
<dbReference type="InterPro" id="IPR013189">
    <property type="entry name" value="Glyco_hydro_32_C"/>
</dbReference>
<dbReference type="GO" id="GO:0004564">
    <property type="term" value="F:beta-fructofuranosidase activity"/>
    <property type="evidence" value="ECO:0007669"/>
    <property type="project" value="UniProtKB-EC"/>
</dbReference>
<evidence type="ECO:0000313" key="13">
    <source>
        <dbReference type="Proteomes" id="UP000823890"/>
    </source>
</evidence>
<dbReference type="InterPro" id="IPR023296">
    <property type="entry name" value="Glyco_hydro_beta-prop_sf"/>
</dbReference>
<dbReference type="Gene3D" id="2.60.120.560">
    <property type="entry name" value="Exo-inulinase, domain 1"/>
    <property type="match status" value="1"/>
</dbReference>
<evidence type="ECO:0000256" key="3">
    <source>
        <dbReference type="ARBA" id="ARBA00012758"/>
    </source>
</evidence>
<reference evidence="12" key="2">
    <citation type="submission" date="2021-04" db="EMBL/GenBank/DDBJ databases">
        <authorList>
            <person name="Gilroy R."/>
        </authorList>
    </citation>
    <scope>NUCLEOTIDE SEQUENCE</scope>
    <source>
        <strain evidence="12">ChiW19-954</strain>
    </source>
</reference>
<comment type="catalytic activity">
    <reaction evidence="8">
        <text>Hydrolysis of terminal non-reducing beta-D-fructofuranoside residues in beta-D-fructofuranosides.</text>
        <dbReference type="EC" id="3.2.1.26"/>
    </reaction>
</comment>
<evidence type="ECO:0000313" key="12">
    <source>
        <dbReference type="EMBL" id="HJC34328.1"/>
    </source>
</evidence>
<dbReference type="Pfam" id="PF08244">
    <property type="entry name" value="Glyco_hydro_32C"/>
    <property type="match status" value="1"/>
</dbReference>
<evidence type="ECO:0000259" key="10">
    <source>
        <dbReference type="Pfam" id="PF00251"/>
    </source>
</evidence>
<dbReference type="EMBL" id="DWWO01000089">
    <property type="protein sequence ID" value="HJC34328.1"/>
    <property type="molecule type" value="Genomic_DNA"/>
</dbReference>
<dbReference type="SMART" id="SM00640">
    <property type="entry name" value="Glyco_32"/>
    <property type="match status" value="1"/>
</dbReference>
<dbReference type="InterPro" id="IPR001362">
    <property type="entry name" value="Glyco_hydro_32"/>
</dbReference>
<dbReference type="NCBIfam" id="TIGR01322">
    <property type="entry name" value="scrB_fam"/>
    <property type="match status" value="1"/>
</dbReference>
<dbReference type="SUPFAM" id="SSF75005">
    <property type="entry name" value="Arabinanase/levansucrase/invertase"/>
    <property type="match status" value="1"/>
</dbReference>
<proteinExistence type="inferred from homology"/>
<gene>
    <name evidence="12" type="ORF">H9758_07000</name>
</gene>
<dbReference type="InterPro" id="IPR006232">
    <property type="entry name" value="Suc6P_hydrolase"/>
</dbReference>
<evidence type="ECO:0000256" key="2">
    <source>
        <dbReference type="ARBA" id="ARBA00009902"/>
    </source>
</evidence>
<dbReference type="EC" id="3.2.1.26" evidence="3 8"/>
<evidence type="ECO:0000256" key="8">
    <source>
        <dbReference type="RuleBase" id="RU362110"/>
    </source>
</evidence>
<dbReference type="PANTHER" id="PTHR43101:SF1">
    <property type="entry name" value="BETA-FRUCTOSIDASE"/>
    <property type="match status" value="1"/>
</dbReference>
<comment type="caution">
    <text evidence="12">The sequence shown here is derived from an EMBL/GenBank/DDBJ whole genome shotgun (WGS) entry which is preliminary data.</text>
</comment>
<dbReference type="Proteomes" id="UP000823890">
    <property type="component" value="Unassembled WGS sequence"/>
</dbReference>
<feature type="domain" description="Glycosyl hydrolase family 32 C-terminal" evidence="11">
    <location>
        <begin position="460"/>
        <end position="489"/>
    </location>
</feature>
<dbReference type="Gene3D" id="2.115.10.20">
    <property type="entry name" value="Glycosyl hydrolase domain, family 43"/>
    <property type="match status" value="1"/>
</dbReference>
<comment type="pathway">
    <text evidence="1 9">Glycan biosynthesis; sucrose metabolism.</text>
</comment>
<comment type="subcellular location">
    <subcellularLocation>
        <location evidence="9">Cytoplasm</location>
    </subcellularLocation>
</comment>
<dbReference type="GO" id="GO:0005975">
    <property type="term" value="P:carbohydrate metabolic process"/>
    <property type="evidence" value="ECO:0007669"/>
    <property type="project" value="InterPro"/>
</dbReference>